<dbReference type="KEGG" id="psty:BFS30_19585"/>
<dbReference type="Gene3D" id="3.90.79.10">
    <property type="entry name" value="Nucleoside Triphosphate Pyrophosphohydrolase"/>
    <property type="match status" value="1"/>
</dbReference>
<comment type="similarity">
    <text evidence="2">Belongs to the Nudix hydrolase family.</text>
</comment>
<name>A0A1D7QKH7_9SPHI</name>
<dbReference type="Gene3D" id="1.10.10.10">
    <property type="entry name" value="Winged helix-like DNA-binding domain superfamily/Winged helix DNA-binding domain"/>
    <property type="match status" value="1"/>
</dbReference>
<dbReference type="AlphaFoldDB" id="A0A1D7QKH7"/>
<feature type="domain" description="Nudix hydrolase" evidence="3">
    <location>
        <begin position="11"/>
        <end position="144"/>
    </location>
</feature>
<keyword evidence="5" id="KW-1185">Reference proteome</keyword>
<dbReference type="SUPFAM" id="SSF46785">
    <property type="entry name" value="Winged helix' DNA-binding domain"/>
    <property type="match status" value="1"/>
</dbReference>
<dbReference type="InterPro" id="IPR036390">
    <property type="entry name" value="WH_DNA-bd_sf"/>
</dbReference>
<dbReference type="InterPro" id="IPR000086">
    <property type="entry name" value="NUDIX_hydrolase_dom"/>
</dbReference>
<evidence type="ECO:0000313" key="5">
    <source>
        <dbReference type="Proteomes" id="UP000094313"/>
    </source>
</evidence>
<dbReference type="GO" id="GO:0016787">
    <property type="term" value="F:hydrolase activity"/>
    <property type="evidence" value="ECO:0007669"/>
    <property type="project" value="UniProtKB-KW"/>
</dbReference>
<keyword evidence="1 2" id="KW-0378">Hydrolase</keyword>
<protein>
    <submittedName>
        <fullName evidence="4">NUDIX hydrolase</fullName>
    </submittedName>
</protein>
<dbReference type="PROSITE" id="PS51462">
    <property type="entry name" value="NUDIX"/>
    <property type="match status" value="1"/>
</dbReference>
<dbReference type="InterPro" id="IPR015797">
    <property type="entry name" value="NUDIX_hydrolase-like_dom_sf"/>
</dbReference>
<dbReference type="PRINTS" id="PR00502">
    <property type="entry name" value="NUDIXFAMILY"/>
</dbReference>
<sequence length="235" mass="26644">MNKTTPAIKQDIKVSVDAIVFGYNQENGISVLLIKRKIDPFADQWALPGGFVHNEESLEEAVARELKEEAGVSINYLEQLFTFGKPDRDPRTRIISVAYFGLVKSADFSLFASTDASEAAWFNIYELPPLAFDHQEIVGKAIARLRAKITYEPIGFELLDARFVFSDLEQLYMKLLGHNIDRRNFKRKVMSLGLVIELDEKAPSIGAGRPGNLYSFDYEKYKQLKVNGFDLNKLL</sequence>
<dbReference type="Pfam" id="PF21906">
    <property type="entry name" value="WHD_NrtR"/>
    <property type="match status" value="1"/>
</dbReference>
<dbReference type="RefSeq" id="WP_069380839.1">
    <property type="nucleotide sequence ID" value="NZ_CP017141.1"/>
</dbReference>
<organism evidence="4 5">
    <name type="scientific">Pedobacter steynii</name>
    <dbReference type="NCBI Taxonomy" id="430522"/>
    <lineage>
        <taxon>Bacteria</taxon>
        <taxon>Pseudomonadati</taxon>
        <taxon>Bacteroidota</taxon>
        <taxon>Sphingobacteriia</taxon>
        <taxon>Sphingobacteriales</taxon>
        <taxon>Sphingobacteriaceae</taxon>
        <taxon>Pedobacter</taxon>
    </lineage>
</organism>
<dbReference type="InterPro" id="IPR020476">
    <property type="entry name" value="Nudix_hydrolase"/>
</dbReference>
<accession>A0A1D7QKH7</accession>
<gene>
    <name evidence="4" type="ORF">BFS30_19585</name>
</gene>
<evidence type="ECO:0000313" key="4">
    <source>
        <dbReference type="EMBL" id="AOM79176.1"/>
    </source>
</evidence>
<dbReference type="PANTHER" id="PTHR43736:SF4">
    <property type="entry name" value="SLR1690 PROTEIN"/>
    <property type="match status" value="1"/>
</dbReference>
<dbReference type="InterPro" id="IPR036388">
    <property type="entry name" value="WH-like_DNA-bd_sf"/>
</dbReference>
<dbReference type="OrthoDB" id="9786141at2"/>
<dbReference type="InterPro" id="IPR020084">
    <property type="entry name" value="NUDIX_hydrolase_CS"/>
</dbReference>
<evidence type="ECO:0000259" key="3">
    <source>
        <dbReference type="PROSITE" id="PS51462"/>
    </source>
</evidence>
<reference evidence="4 5" key="1">
    <citation type="submission" date="2016-08" db="EMBL/GenBank/DDBJ databases">
        <authorList>
            <person name="Seilhamer J.J."/>
        </authorList>
    </citation>
    <scope>NUCLEOTIDE SEQUENCE [LARGE SCALE GENOMIC DNA]</scope>
    <source>
        <strain evidence="4 5">DX4</strain>
    </source>
</reference>
<dbReference type="PANTHER" id="PTHR43736">
    <property type="entry name" value="ADP-RIBOSE PYROPHOSPHATASE"/>
    <property type="match status" value="1"/>
</dbReference>
<evidence type="ECO:0000256" key="1">
    <source>
        <dbReference type="ARBA" id="ARBA00022801"/>
    </source>
</evidence>
<evidence type="ECO:0000256" key="2">
    <source>
        <dbReference type="RuleBase" id="RU003476"/>
    </source>
</evidence>
<dbReference type="SUPFAM" id="SSF55811">
    <property type="entry name" value="Nudix"/>
    <property type="match status" value="1"/>
</dbReference>
<dbReference type="EMBL" id="CP017141">
    <property type="protein sequence ID" value="AOM79176.1"/>
    <property type="molecule type" value="Genomic_DNA"/>
</dbReference>
<dbReference type="Proteomes" id="UP000094313">
    <property type="component" value="Chromosome"/>
</dbReference>
<proteinExistence type="inferred from homology"/>
<dbReference type="InterPro" id="IPR054105">
    <property type="entry name" value="WHD_NrtR"/>
</dbReference>
<dbReference type="PROSITE" id="PS00893">
    <property type="entry name" value="NUDIX_BOX"/>
    <property type="match status" value="1"/>
</dbReference>
<dbReference type="Pfam" id="PF00293">
    <property type="entry name" value="NUDIX"/>
    <property type="match status" value="1"/>
</dbReference>
<dbReference type="CDD" id="cd18873">
    <property type="entry name" value="NUDIX_NadM_like"/>
    <property type="match status" value="1"/>
</dbReference>